<dbReference type="InterPro" id="IPR003719">
    <property type="entry name" value="Phenazine_PhzF-like"/>
</dbReference>
<dbReference type="EMBL" id="WOGT01000002">
    <property type="protein sequence ID" value="MUN54606.1"/>
    <property type="molecule type" value="Genomic_DNA"/>
</dbReference>
<proteinExistence type="predicted"/>
<evidence type="ECO:0000313" key="2">
    <source>
        <dbReference type="EMBL" id="MUN54606.1"/>
    </source>
</evidence>
<dbReference type="PANTHER" id="PTHR13774:SF32">
    <property type="entry name" value="ANTISENSE-ENHANCING SEQUENCE 1"/>
    <property type="match status" value="1"/>
</dbReference>
<dbReference type="AlphaFoldDB" id="A0A7K1LHE6"/>
<comment type="caution">
    <text evidence="2">The sequence shown here is derived from an EMBL/GenBank/DDBJ whole genome shotgun (WGS) entry which is preliminary data.</text>
</comment>
<dbReference type="RefSeq" id="WP_129315362.1">
    <property type="nucleotide sequence ID" value="NZ_NOIQ01000006.1"/>
</dbReference>
<name>A0A7K1LHE6_9MICC</name>
<dbReference type="PANTHER" id="PTHR13774">
    <property type="entry name" value="PHENAZINE BIOSYNTHESIS PROTEIN"/>
    <property type="match status" value="1"/>
</dbReference>
<dbReference type="SUPFAM" id="SSF54506">
    <property type="entry name" value="Diaminopimelate epimerase-like"/>
    <property type="match status" value="1"/>
</dbReference>
<evidence type="ECO:0000256" key="1">
    <source>
        <dbReference type="PIRSR" id="PIRSR016184-1"/>
    </source>
</evidence>
<sequence length="282" mass="30480">MSRAFRQVDVFAPGPQPGNPVAVVHDADRLTDQQMQTFAHWTNLSETTFLLRPTQPGADYRVRIFTPQRELPFAGHPTLGTAHAWLEAGGRPGSETELVQETAAGLITVRRSDDALFFAAPPLVRDEPADESTRSTVARLLDIDVARIEAMRWIDNGPGWVGVVLPSADDVLGLRPRMSEIGESQFKIGVVGFFDSPDSPADVEVRAFGAGDGSQEDPVTGSLNAGLAQWLIREGRAPATYVARQGTALGRRGMVRVEADHENVWVGGATRTIIRGSVDAFG</sequence>
<dbReference type="PIRSF" id="PIRSF016184">
    <property type="entry name" value="PhzC_PhzF"/>
    <property type="match status" value="1"/>
</dbReference>
<organism evidence="2 3">
    <name type="scientific">Rothia koreensis</name>
    <dbReference type="NCBI Taxonomy" id="592378"/>
    <lineage>
        <taxon>Bacteria</taxon>
        <taxon>Bacillati</taxon>
        <taxon>Actinomycetota</taxon>
        <taxon>Actinomycetes</taxon>
        <taxon>Micrococcales</taxon>
        <taxon>Micrococcaceae</taxon>
        <taxon>Rothia</taxon>
    </lineage>
</organism>
<dbReference type="Gene3D" id="3.10.310.10">
    <property type="entry name" value="Diaminopimelate Epimerase, Chain A, domain 1"/>
    <property type="match status" value="2"/>
</dbReference>
<evidence type="ECO:0000313" key="3">
    <source>
        <dbReference type="Proteomes" id="UP000462152"/>
    </source>
</evidence>
<feature type="active site" evidence="1">
    <location>
        <position position="46"/>
    </location>
</feature>
<dbReference type="Proteomes" id="UP000462152">
    <property type="component" value="Unassembled WGS sequence"/>
</dbReference>
<reference evidence="2 3" key="1">
    <citation type="submission" date="2019-12" db="EMBL/GenBank/DDBJ databases">
        <authorList>
            <person name="Li J."/>
            <person name="Shi Y."/>
            <person name="Xu G."/>
            <person name="Xiao D."/>
            <person name="Ran X."/>
        </authorList>
    </citation>
    <scope>NUCLEOTIDE SEQUENCE [LARGE SCALE GENOMIC DNA]</scope>
    <source>
        <strain evidence="2 3">JCM 15915</strain>
    </source>
</reference>
<gene>
    <name evidence="2" type="ORF">GMA10_05175</name>
</gene>
<dbReference type="NCBIfam" id="TIGR00654">
    <property type="entry name" value="PhzF_family"/>
    <property type="match status" value="1"/>
</dbReference>
<keyword evidence="2" id="KW-0413">Isomerase</keyword>
<dbReference type="GO" id="GO:0016853">
    <property type="term" value="F:isomerase activity"/>
    <property type="evidence" value="ECO:0007669"/>
    <property type="project" value="UniProtKB-KW"/>
</dbReference>
<dbReference type="OrthoDB" id="9788221at2"/>
<dbReference type="Pfam" id="PF02567">
    <property type="entry name" value="PhzC-PhzF"/>
    <property type="match status" value="1"/>
</dbReference>
<dbReference type="GO" id="GO:0005737">
    <property type="term" value="C:cytoplasm"/>
    <property type="evidence" value="ECO:0007669"/>
    <property type="project" value="TreeGrafter"/>
</dbReference>
<protein>
    <submittedName>
        <fullName evidence="2">PhzF family phenazine biosynthesis isomerase</fullName>
    </submittedName>
</protein>
<accession>A0A7K1LHE6</accession>
<keyword evidence="3" id="KW-1185">Reference proteome</keyword>